<organism evidence="1 2">
    <name type="scientific">Acyrthosiphon pisum</name>
    <name type="common">Pea aphid</name>
    <dbReference type="NCBI Taxonomy" id="7029"/>
    <lineage>
        <taxon>Eukaryota</taxon>
        <taxon>Metazoa</taxon>
        <taxon>Ecdysozoa</taxon>
        <taxon>Arthropoda</taxon>
        <taxon>Hexapoda</taxon>
        <taxon>Insecta</taxon>
        <taxon>Pterygota</taxon>
        <taxon>Neoptera</taxon>
        <taxon>Paraneoptera</taxon>
        <taxon>Hemiptera</taxon>
        <taxon>Sternorrhyncha</taxon>
        <taxon>Aphidomorpha</taxon>
        <taxon>Aphidoidea</taxon>
        <taxon>Aphididae</taxon>
        <taxon>Macrosiphini</taxon>
        <taxon>Acyrthosiphon</taxon>
    </lineage>
</organism>
<dbReference type="RefSeq" id="XP_016661078.1">
    <property type="nucleotide sequence ID" value="XM_016805589.2"/>
</dbReference>
<reference evidence="1" key="2">
    <citation type="submission" date="2022-06" db="UniProtKB">
        <authorList>
            <consortium name="EnsemblMetazoa"/>
        </authorList>
    </citation>
    <scope>IDENTIFICATION</scope>
</reference>
<keyword evidence="2" id="KW-1185">Reference proteome</keyword>
<dbReference type="Proteomes" id="UP000007819">
    <property type="component" value="Chromosome A2"/>
</dbReference>
<evidence type="ECO:0000313" key="2">
    <source>
        <dbReference type="Proteomes" id="UP000007819"/>
    </source>
</evidence>
<name>A0A8R2D5Z7_ACYPI</name>
<protein>
    <submittedName>
        <fullName evidence="1">Uncharacterized protein</fullName>
    </submittedName>
</protein>
<dbReference type="EnsemblMetazoa" id="XM_016805589.2">
    <property type="protein sequence ID" value="XP_016661078.1"/>
    <property type="gene ID" value="LOC107884108"/>
</dbReference>
<accession>A0A8R2D5Z7</accession>
<dbReference type="KEGG" id="api:107884108"/>
<sequence>MASVVDEPSVQGKFSWKYIGGYHIPYIVRVINGEHLKLVAVRIAENQLLGKYINYLHADNMYKCTSINSYLISNYEANLLNEINQKHANCFYGPEMFVAKIDVMVTLEDVQEFYTFMDVCYKTLVCNITSGHNDNFGFIRINSESIVPYCTNDGKKYVPIFYFECETEYVMSLAVKLENWNLAYVKFCCKVLQGLKNEFFDSVTWEMLNLDHIKNLYSPETNFEEYWPNMENIQCIINQSSNRVNQPGAWFREPEVPSENNIPHALIELAPLVPHSIPEDKNTHQNGWPANQMINSYTIQTQLPLTVRNYFVARRNRSIAPRCYNTGSMSRGRIMRYIRPMPVIRSSYLPIRHQY</sequence>
<proteinExistence type="predicted"/>
<dbReference type="AlphaFoldDB" id="A0A8R2D5Z7"/>
<reference evidence="2" key="1">
    <citation type="submission" date="2010-06" db="EMBL/GenBank/DDBJ databases">
        <authorList>
            <person name="Jiang H."/>
            <person name="Abraham K."/>
            <person name="Ali S."/>
            <person name="Alsbrooks S.L."/>
            <person name="Anim B.N."/>
            <person name="Anosike U.S."/>
            <person name="Attaway T."/>
            <person name="Bandaranaike D.P."/>
            <person name="Battles P.K."/>
            <person name="Bell S.N."/>
            <person name="Bell A.V."/>
            <person name="Beltran B."/>
            <person name="Bickham C."/>
            <person name="Bustamante Y."/>
            <person name="Caleb T."/>
            <person name="Canada A."/>
            <person name="Cardenas V."/>
            <person name="Carter K."/>
            <person name="Chacko J."/>
            <person name="Chandrabose M.N."/>
            <person name="Chavez D."/>
            <person name="Chavez A."/>
            <person name="Chen L."/>
            <person name="Chu H.-S."/>
            <person name="Claassen K.J."/>
            <person name="Cockrell R."/>
            <person name="Collins M."/>
            <person name="Cooper J.A."/>
            <person name="Cree A."/>
            <person name="Curry S.M."/>
            <person name="Da Y."/>
            <person name="Dao M.D."/>
            <person name="Das B."/>
            <person name="Davila M.-L."/>
            <person name="Davy-Carroll L."/>
            <person name="Denson S."/>
            <person name="Dinh H."/>
            <person name="Ebong V.E."/>
            <person name="Edwards J.R."/>
            <person name="Egan A."/>
            <person name="El-Daye J."/>
            <person name="Escobedo L."/>
            <person name="Fernandez S."/>
            <person name="Fernando P.R."/>
            <person name="Flagg N."/>
            <person name="Forbes L.D."/>
            <person name="Fowler R.G."/>
            <person name="Fu Q."/>
            <person name="Gabisi R.A."/>
            <person name="Ganer J."/>
            <person name="Garbino Pronczuk A."/>
            <person name="Garcia R.M."/>
            <person name="Garner T."/>
            <person name="Garrett T.E."/>
            <person name="Gonzalez D.A."/>
            <person name="Hamid H."/>
            <person name="Hawkins E.S."/>
            <person name="Hirani K."/>
            <person name="Hogues M.E."/>
            <person name="Hollins B."/>
            <person name="Hsiao C.-H."/>
            <person name="Jabil R."/>
            <person name="James M.L."/>
            <person name="Jhangiani S.N."/>
            <person name="Johnson B."/>
            <person name="Johnson Q."/>
            <person name="Joshi V."/>
            <person name="Kalu J.B."/>
            <person name="Kam C."/>
            <person name="Kashfia A."/>
            <person name="Keebler J."/>
            <person name="Kisamo H."/>
            <person name="Kovar C.L."/>
            <person name="Lago L.A."/>
            <person name="Lai C.-Y."/>
            <person name="Laidlaw J."/>
            <person name="Lara F."/>
            <person name="Le T.-K."/>
            <person name="Lee S.L."/>
            <person name="Legall F.H."/>
            <person name="Lemon S.J."/>
            <person name="Lewis L.R."/>
            <person name="Li B."/>
            <person name="Liu Y."/>
            <person name="Liu Y.-S."/>
            <person name="Lopez J."/>
            <person name="Lozado R.J."/>
            <person name="Lu J."/>
            <person name="Madu R.C."/>
            <person name="Maheshwari M."/>
            <person name="Maheshwari R."/>
            <person name="Malloy K."/>
            <person name="Martinez E."/>
            <person name="Mathew T."/>
            <person name="Mercado I.C."/>
            <person name="Mercado C."/>
            <person name="Meyer B."/>
            <person name="Montgomery K."/>
            <person name="Morgan M.B."/>
            <person name="Munidasa M."/>
            <person name="Nazareth L.V."/>
            <person name="Nelson J."/>
            <person name="Ng B.M."/>
            <person name="Nguyen N.B."/>
            <person name="Nguyen P.Q."/>
            <person name="Nguyen T."/>
            <person name="Obregon M."/>
            <person name="Okwuonu G.O."/>
            <person name="Onwere C.G."/>
            <person name="Orozco G."/>
            <person name="Parra A."/>
            <person name="Patel S."/>
            <person name="Patil S."/>
            <person name="Perez A."/>
            <person name="Perez Y."/>
            <person name="Pham C."/>
            <person name="Primus E.L."/>
            <person name="Pu L.-L."/>
            <person name="Puazo M."/>
            <person name="Qin X."/>
            <person name="Quiroz J.B."/>
            <person name="Reese J."/>
            <person name="Richards S."/>
            <person name="Rives C.M."/>
            <person name="Robberts R."/>
            <person name="Ruiz S.J."/>
            <person name="Ruiz M.J."/>
            <person name="Santibanez J."/>
            <person name="Schneider B.W."/>
            <person name="Sisson I."/>
            <person name="Smith M."/>
            <person name="Sodergren E."/>
            <person name="Song X.-Z."/>
            <person name="Song B.B."/>
            <person name="Summersgill H."/>
            <person name="Thelus R."/>
            <person name="Thornton R.D."/>
            <person name="Trejos Z.Y."/>
            <person name="Usmani K."/>
            <person name="Vattathil S."/>
            <person name="Villasana D."/>
            <person name="Walker D.L."/>
            <person name="Wang S."/>
            <person name="Wang K."/>
            <person name="White C.S."/>
            <person name="Williams A.C."/>
            <person name="Williamson J."/>
            <person name="Wilson K."/>
            <person name="Woghiren I.O."/>
            <person name="Woodworth J.R."/>
            <person name="Worley K.C."/>
            <person name="Wright R.A."/>
            <person name="Wu W."/>
            <person name="Young L."/>
            <person name="Zhang L."/>
            <person name="Zhang J."/>
            <person name="Zhu Y."/>
            <person name="Muzny D.M."/>
            <person name="Weinstock G."/>
            <person name="Gibbs R.A."/>
        </authorList>
    </citation>
    <scope>NUCLEOTIDE SEQUENCE [LARGE SCALE GENOMIC DNA]</scope>
    <source>
        <strain evidence="2">LSR1</strain>
    </source>
</reference>
<dbReference type="GeneID" id="107884108"/>
<evidence type="ECO:0000313" key="1">
    <source>
        <dbReference type="EnsemblMetazoa" id="XP_016661078.1"/>
    </source>
</evidence>
<dbReference type="OrthoDB" id="6615917at2759"/>